<evidence type="ECO:0000256" key="5">
    <source>
        <dbReference type="ARBA" id="ARBA00021108"/>
    </source>
</evidence>
<feature type="domain" description="MoaB/Mog" evidence="10">
    <location>
        <begin position="182"/>
        <end position="319"/>
    </location>
</feature>
<evidence type="ECO:0000256" key="7">
    <source>
        <dbReference type="ARBA" id="ARBA00023150"/>
    </source>
</evidence>
<dbReference type="GO" id="GO:0046872">
    <property type="term" value="F:metal ion binding"/>
    <property type="evidence" value="ECO:0007669"/>
    <property type="project" value="UniProtKB-UniRule"/>
</dbReference>
<dbReference type="Gene3D" id="2.170.190.11">
    <property type="entry name" value="Molybdopterin biosynthesis moea protein, domain 3"/>
    <property type="match status" value="1"/>
</dbReference>
<dbReference type="InterPro" id="IPR036135">
    <property type="entry name" value="MoeA_linker/N_sf"/>
</dbReference>
<dbReference type="STRING" id="187979.ERS852385_00894"/>
<dbReference type="EC" id="2.10.1.1" evidence="4 9"/>
<dbReference type="SUPFAM" id="SSF63867">
    <property type="entry name" value="MoeA C-terminal domain-like"/>
    <property type="match status" value="1"/>
</dbReference>
<keyword evidence="9" id="KW-0460">Magnesium</keyword>
<dbReference type="Pfam" id="PF03454">
    <property type="entry name" value="MoeA_C"/>
    <property type="match status" value="1"/>
</dbReference>
<dbReference type="InterPro" id="IPR036425">
    <property type="entry name" value="MoaB/Mog-like_dom_sf"/>
</dbReference>
<keyword evidence="9 11" id="KW-0808">Transferase</keyword>
<evidence type="ECO:0000313" key="11">
    <source>
        <dbReference type="EMBL" id="CUN60897.1"/>
    </source>
</evidence>
<dbReference type="InterPro" id="IPR005111">
    <property type="entry name" value="MoeA_C_domain_IV"/>
</dbReference>
<dbReference type="GO" id="GO:0061599">
    <property type="term" value="F:molybdopterin molybdotransferase activity"/>
    <property type="evidence" value="ECO:0007669"/>
    <property type="project" value="UniProtKB-UniRule"/>
</dbReference>
<dbReference type="UniPathway" id="UPA00344"/>
<dbReference type="GO" id="GO:0006777">
    <property type="term" value="P:Mo-molybdopterin cofactor biosynthetic process"/>
    <property type="evidence" value="ECO:0007669"/>
    <property type="project" value="UniProtKB-UniRule"/>
</dbReference>
<dbReference type="CDD" id="cd00887">
    <property type="entry name" value="MoeA"/>
    <property type="match status" value="1"/>
</dbReference>
<evidence type="ECO:0000313" key="12">
    <source>
        <dbReference type="Proteomes" id="UP000095546"/>
    </source>
</evidence>
<protein>
    <recommendedName>
        <fullName evidence="5 9">Molybdopterin molybdenumtransferase</fullName>
        <ecNumber evidence="4 9">2.10.1.1</ecNumber>
    </recommendedName>
</protein>
<organism evidence="11 12">
    <name type="scientific">Mitsuokella jalaludinii</name>
    <dbReference type="NCBI Taxonomy" id="187979"/>
    <lineage>
        <taxon>Bacteria</taxon>
        <taxon>Bacillati</taxon>
        <taxon>Bacillota</taxon>
        <taxon>Negativicutes</taxon>
        <taxon>Selenomonadales</taxon>
        <taxon>Selenomonadaceae</taxon>
        <taxon>Mitsuokella</taxon>
    </lineage>
</organism>
<dbReference type="Pfam" id="PF00994">
    <property type="entry name" value="MoCF_biosynth"/>
    <property type="match status" value="1"/>
</dbReference>
<comment type="function">
    <text evidence="1 9">Catalyzes the insertion of molybdate into adenylated molybdopterin with the concomitant release of AMP.</text>
</comment>
<comment type="pathway">
    <text evidence="2 9">Cofactor biosynthesis; molybdopterin biosynthesis.</text>
</comment>
<dbReference type="SUPFAM" id="SSF63882">
    <property type="entry name" value="MoeA N-terminal region -like"/>
    <property type="match status" value="1"/>
</dbReference>
<evidence type="ECO:0000256" key="4">
    <source>
        <dbReference type="ARBA" id="ARBA00013269"/>
    </source>
</evidence>
<name>A0A173YCF1_9FIRM</name>
<reference evidence="11 12" key="1">
    <citation type="submission" date="2015-09" db="EMBL/GenBank/DDBJ databases">
        <authorList>
            <consortium name="Pathogen Informatics"/>
        </authorList>
    </citation>
    <scope>NUCLEOTIDE SEQUENCE [LARGE SCALE GENOMIC DNA]</scope>
    <source>
        <strain evidence="11 12">2789STDY5608828</strain>
    </source>
</reference>
<dbReference type="OrthoDB" id="9804758at2"/>
<dbReference type="eggNOG" id="COG0303">
    <property type="taxonomic scope" value="Bacteria"/>
</dbReference>
<dbReference type="InterPro" id="IPR005110">
    <property type="entry name" value="MoeA_linker/N"/>
</dbReference>
<dbReference type="InterPro" id="IPR038987">
    <property type="entry name" value="MoeA-like"/>
</dbReference>
<evidence type="ECO:0000256" key="3">
    <source>
        <dbReference type="ARBA" id="ARBA00010763"/>
    </source>
</evidence>
<dbReference type="Gene3D" id="2.40.340.10">
    <property type="entry name" value="MoeA, C-terminal, domain IV"/>
    <property type="match status" value="1"/>
</dbReference>
<dbReference type="RefSeq" id="WP_055161101.1">
    <property type="nucleotide sequence ID" value="NZ_CABIWZ010000004.1"/>
</dbReference>
<keyword evidence="6 9" id="KW-0500">Molybdenum</keyword>
<dbReference type="InterPro" id="IPR001453">
    <property type="entry name" value="MoaB/Mog_dom"/>
</dbReference>
<dbReference type="NCBIfam" id="TIGR00177">
    <property type="entry name" value="molyb_syn"/>
    <property type="match status" value="1"/>
</dbReference>
<evidence type="ECO:0000256" key="8">
    <source>
        <dbReference type="ARBA" id="ARBA00047317"/>
    </source>
</evidence>
<dbReference type="Gene3D" id="3.90.105.10">
    <property type="entry name" value="Molybdopterin biosynthesis moea protein, domain 2"/>
    <property type="match status" value="1"/>
</dbReference>
<dbReference type="SUPFAM" id="SSF53218">
    <property type="entry name" value="Molybdenum cofactor biosynthesis proteins"/>
    <property type="match status" value="1"/>
</dbReference>
<keyword evidence="7 9" id="KW-0501">Molybdenum cofactor biosynthesis</keyword>
<evidence type="ECO:0000259" key="10">
    <source>
        <dbReference type="SMART" id="SM00852"/>
    </source>
</evidence>
<dbReference type="EMBL" id="CYYU01000004">
    <property type="protein sequence ID" value="CUN60897.1"/>
    <property type="molecule type" value="Genomic_DNA"/>
</dbReference>
<keyword evidence="9" id="KW-0479">Metal-binding</keyword>
<evidence type="ECO:0000256" key="1">
    <source>
        <dbReference type="ARBA" id="ARBA00002901"/>
    </source>
</evidence>
<dbReference type="Pfam" id="PF03453">
    <property type="entry name" value="MoeA_N"/>
    <property type="match status" value="1"/>
</dbReference>
<dbReference type="AlphaFoldDB" id="A0A173YCF1"/>
<comment type="catalytic activity">
    <reaction evidence="8">
        <text>adenylyl-molybdopterin + molybdate = Mo-molybdopterin + AMP + H(+)</text>
        <dbReference type="Rhea" id="RHEA:35047"/>
        <dbReference type="ChEBI" id="CHEBI:15378"/>
        <dbReference type="ChEBI" id="CHEBI:36264"/>
        <dbReference type="ChEBI" id="CHEBI:62727"/>
        <dbReference type="ChEBI" id="CHEBI:71302"/>
        <dbReference type="ChEBI" id="CHEBI:456215"/>
        <dbReference type="EC" id="2.10.1.1"/>
    </reaction>
</comment>
<dbReference type="Proteomes" id="UP000095546">
    <property type="component" value="Unassembled WGS sequence"/>
</dbReference>
<proteinExistence type="inferred from homology"/>
<dbReference type="Gene3D" id="3.40.980.10">
    <property type="entry name" value="MoaB/Mog-like domain"/>
    <property type="match status" value="1"/>
</dbReference>
<comment type="cofactor">
    <cofactor evidence="9">
        <name>Mg(2+)</name>
        <dbReference type="ChEBI" id="CHEBI:18420"/>
    </cofactor>
</comment>
<dbReference type="NCBIfam" id="NF045515">
    <property type="entry name" value="Glp_gephyrin"/>
    <property type="match status" value="1"/>
</dbReference>
<comment type="similarity">
    <text evidence="3 9">Belongs to the MoeA family.</text>
</comment>
<sequence length="399" mass="42316">MQDISLEQAISVLLEHTKKIEAVEEVPLLEALGRVLAEDAVATFDNPPFDRSPLDGYTFAAAGTKGATKEAPAAFTVIGEECAGDFFAAEVPAGSAVRLMTGAAIPKGCDCVVRQEDVTVEDGRIFVPYELHHHENYCFAGEDVRKGTRAVERGTELTAAHLGVLASLGFGTVKVLRRPRVAIASTGDELVLPGEPLRPGKIYNSNLYALAGRLREMGFCPEVIGILPDDAQQAASVIAGCRGKVDLFLTTGGVSVGKKDIMHEVVRLIGTRLFWRVCIKPGAPVIAYTVGDMLGIALSGNPFASYATFELLTRPVLEAFSGRSSVAGRAVEGFLADAFPKPSYGRRFIRAHYEAGIFEIPAQHDSGSLFSAAGCNALIDIPAGTGPLMAGTRVKGVLL</sequence>
<keyword evidence="12" id="KW-1185">Reference proteome</keyword>
<dbReference type="SMART" id="SM00852">
    <property type="entry name" value="MoCF_biosynth"/>
    <property type="match status" value="1"/>
</dbReference>
<gene>
    <name evidence="11" type="primary">moeA</name>
    <name evidence="11" type="ORF">ERS852385_00894</name>
</gene>
<dbReference type="PANTHER" id="PTHR10192:SF5">
    <property type="entry name" value="GEPHYRIN"/>
    <property type="match status" value="1"/>
</dbReference>
<evidence type="ECO:0000256" key="2">
    <source>
        <dbReference type="ARBA" id="ARBA00005046"/>
    </source>
</evidence>
<accession>A0A173YCF1</accession>
<dbReference type="InterPro" id="IPR036688">
    <property type="entry name" value="MoeA_C_domain_IV_sf"/>
</dbReference>
<evidence type="ECO:0000256" key="9">
    <source>
        <dbReference type="RuleBase" id="RU365090"/>
    </source>
</evidence>
<dbReference type="PANTHER" id="PTHR10192">
    <property type="entry name" value="MOLYBDOPTERIN BIOSYNTHESIS PROTEIN"/>
    <property type="match status" value="1"/>
</dbReference>
<dbReference type="GO" id="GO:0005829">
    <property type="term" value="C:cytosol"/>
    <property type="evidence" value="ECO:0007669"/>
    <property type="project" value="TreeGrafter"/>
</dbReference>
<evidence type="ECO:0000256" key="6">
    <source>
        <dbReference type="ARBA" id="ARBA00022505"/>
    </source>
</evidence>